<feature type="domain" description="EamA" evidence="6">
    <location>
        <begin position="143"/>
        <end position="275"/>
    </location>
</feature>
<dbReference type="InterPro" id="IPR000620">
    <property type="entry name" value="EamA_dom"/>
</dbReference>
<organism evidence="7 8">
    <name type="scientific">Caldimonas caldifontis</name>
    <dbReference type="NCBI Taxonomy" id="1452508"/>
    <lineage>
        <taxon>Bacteria</taxon>
        <taxon>Pseudomonadati</taxon>
        <taxon>Pseudomonadota</taxon>
        <taxon>Betaproteobacteria</taxon>
        <taxon>Burkholderiales</taxon>
        <taxon>Sphaerotilaceae</taxon>
        <taxon>Caldimonas</taxon>
    </lineage>
</organism>
<dbReference type="OrthoDB" id="9149917at2"/>
<evidence type="ECO:0000313" key="8">
    <source>
        <dbReference type="Proteomes" id="UP000238605"/>
    </source>
</evidence>
<feature type="domain" description="EamA" evidence="6">
    <location>
        <begin position="2"/>
        <end position="129"/>
    </location>
</feature>
<gene>
    <name evidence="7" type="ORF">C1704_12050</name>
</gene>
<dbReference type="GO" id="GO:0016020">
    <property type="term" value="C:membrane"/>
    <property type="evidence" value="ECO:0007669"/>
    <property type="project" value="UniProtKB-SubCell"/>
</dbReference>
<feature type="transmembrane region" description="Helical" evidence="5">
    <location>
        <begin position="87"/>
        <end position="105"/>
    </location>
</feature>
<evidence type="ECO:0000256" key="2">
    <source>
        <dbReference type="ARBA" id="ARBA00022692"/>
    </source>
</evidence>
<comment type="caution">
    <text evidence="7">The sequence shown here is derived from an EMBL/GenBank/DDBJ whole genome shotgun (WGS) entry which is preliminary data.</text>
</comment>
<reference evidence="7 8" key="1">
    <citation type="submission" date="2018-02" db="EMBL/GenBank/DDBJ databases">
        <title>Reclassifiation of [Polyangium] brachysporum DSM 7029 as Guopingzhaonella breviflexa gen. nov., sp. nov., a member of the family Comamonadaceae.</title>
        <authorList>
            <person name="Tang B."/>
        </authorList>
    </citation>
    <scope>NUCLEOTIDE SEQUENCE [LARGE SCALE GENOMIC DNA]</scope>
    <source>
        <strain evidence="7 8">BCRC 80649</strain>
    </source>
</reference>
<feature type="transmembrane region" description="Helical" evidence="5">
    <location>
        <begin position="141"/>
        <end position="160"/>
    </location>
</feature>
<evidence type="ECO:0000256" key="5">
    <source>
        <dbReference type="SAM" id="Phobius"/>
    </source>
</evidence>
<name>A0A2S5STK1_9BURK</name>
<dbReference type="PANTHER" id="PTHR22911">
    <property type="entry name" value="ACYL-MALONYL CONDENSING ENZYME-RELATED"/>
    <property type="match status" value="1"/>
</dbReference>
<feature type="transmembrane region" description="Helical" evidence="5">
    <location>
        <begin position="112"/>
        <end position="129"/>
    </location>
</feature>
<feature type="transmembrane region" description="Helical" evidence="5">
    <location>
        <begin position="205"/>
        <end position="224"/>
    </location>
</feature>
<evidence type="ECO:0000256" key="3">
    <source>
        <dbReference type="ARBA" id="ARBA00022989"/>
    </source>
</evidence>
<feature type="transmembrane region" description="Helical" evidence="5">
    <location>
        <begin position="260"/>
        <end position="279"/>
    </location>
</feature>
<dbReference type="InterPro" id="IPR037185">
    <property type="entry name" value="EmrE-like"/>
</dbReference>
<evidence type="ECO:0000259" key="6">
    <source>
        <dbReference type="Pfam" id="PF00892"/>
    </source>
</evidence>
<dbReference type="SUPFAM" id="SSF103481">
    <property type="entry name" value="Multidrug resistance efflux transporter EmrE"/>
    <property type="match status" value="2"/>
</dbReference>
<accession>A0A2S5STK1</accession>
<evidence type="ECO:0000256" key="4">
    <source>
        <dbReference type="ARBA" id="ARBA00023136"/>
    </source>
</evidence>
<dbReference type="EMBL" id="PSNX01000010">
    <property type="protein sequence ID" value="PPE66061.1"/>
    <property type="molecule type" value="Genomic_DNA"/>
</dbReference>
<feature type="transmembrane region" description="Helical" evidence="5">
    <location>
        <begin position="59"/>
        <end position="81"/>
    </location>
</feature>
<keyword evidence="8" id="KW-1185">Reference proteome</keyword>
<feature type="transmembrane region" description="Helical" evidence="5">
    <location>
        <begin position="180"/>
        <end position="199"/>
    </location>
</feature>
<feature type="transmembrane region" description="Helical" evidence="5">
    <location>
        <begin position="28"/>
        <end position="47"/>
    </location>
</feature>
<dbReference type="Pfam" id="PF00892">
    <property type="entry name" value="EamA"/>
    <property type="match status" value="2"/>
</dbReference>
<proteinExistence type="predicted"/>
<dbReference type="AlphaFoldDB" id="A0A2S5STK1"/>
<dbReference type="RefSeq" id="WP_104303011.1">
    <property type="nucleotide sequence ID" value="NZ_PSNX01000010.1"/>
</dbReference>
<evidence type="ECO:0000313" key="7">
    <source>
        <dbReference type="EMBL" id="PPE66061.1"/>
    </source>
</evidence>
<keyword evidence="2 5" id="KW-0812">Transmembrane</keyword>
<feature type="transmembrane region" description="Helical" evidence="5">
    <location>
        <begin position="236"/>
        <end position="254"/>
    </location>
</feature>
<keyword evidence="4 5" id="KW-0472">Membrane</keyword>
<evidence type="ECO:0000256" key="1">
    <source>
        <dbReference type="ARBA" id="ARBA00004141"/>
    </source>
</evidence>
<keyword evidence="3 5" id="KW-1133">Transmembrane helix</keyword>
<dbReference type="PANTHER" id="PTHR22911:SF6">
    <property type="entry name" value="SOLUTE CARRIER FAMILY 35 MEMBER G1"/>
    <property type="match status" value="1"/>
</dbReference>
<dbReference type="Proteomes" id="UP000238605">
    <property type="component" value="Unassembled WGS sequence"/>
</dbReference>
<comment type="subcellular location">
    <subcellularLocation>
        <location evidence="1">Membrane</location>
        <topology evidence="1">Multi-pass membrane protein</topology>
    </subcellularLocation>
</comment>
<protein>
    <submittedName>
        <fullName evidence="7">Permease</fullName>
    </submittedName>
</protein>
<sequence length="297" mass="31642">MVLVTLLWSIAGVVTRHLEAARSFEVTFWRSFFNAAFMVVALALWKGKGLWAELRDGGWPLWMSGVMWSIMYTCFMVAITLTTVANVLVTMALGPLMTALLARLALGHRLPARTWAAIAAAGVGIAWMYGRELAGAELRHLVGTFVALGVPVAAAINWTVIQRTTHQPSYGRRRDMLPAVLIGAVISAAVTLPLAWPLQASVHDLGLLATLGVFQLAVPCLIAVQLARVLPAPEVALLALLEVIFGVAWAWLGANEVPSPHVLQGGVLVLGALVLNEALGLRRSKAVAPTAAAIDPS</sequence>